<dbReference type="InterPro" id="IPR045229">
    <property type="entry name" value="TPP_enz"/>
</dbReference>
<evidence type="ECO:0000313" key="7">
    <source>
        <dbReference type="EMBL" id="WZK91328.1"/>
    </source>
</evidence>
<protein>
    <submittedName>
        <fullName evidence="7">5-guanidino-2-oxopentanoate decarboxylase</fullName>
        <ecNumber evidence="7">4.1.1.75</ecNumber>
    </submittedName>
</protein>
<evidence type="ECO:0000256" key="1">
    <source>
        <dbReference type="ARBA" id="ARBA00007812"/>
    </source>
</evidence>
<dbReference type="InterPro" id="IPR029061">
    <property type="entry name" value="THDP-binding"/>
</dbReference>
<name>A0ABZ2XZ00_9RHOB</name>
<comment type="similarity">
    <text evidence="1 3">Belongs to the TPP enzyme family.</text>
</comment>
<evidence type="ECO:0000313" key="8">
    <source>
        <dbReference type="Proteomes" id="UP001623232"/>
    </source>
</evidence>
<sequence length="543" mass="58403">MPPENQTDTTEMTCGEALLHLLKAYGIDTAFGIPGYHTVEFYRNFDKMGIRQVTPRHEQGSAYGAYGYAAATGKPGVCFLVTGAGVTNGATAIGEAYSNSIPMLVFTTMNNVHELGMNGGRMHELRSQEDILGQVSAFTHTLLDAKNLPEVLARAFTVFNSGRPRPVSIQIPQDVLAGPAGFDIDAWPTAPRAGPDPEETVRITDMLADSKTPMIVVGGGAIRASDEVLKLAERLDAPVVNSCAGKGVIPEDHPLCLGFTQAFDPVRDMLRDADVVLAVGTEFAEPDRYFTADYPINGQLIRIDIDPGQLMHYSKPSAALLSDSKSALTAILSGLEHRNGPQVTTAGATRVVEASAQFNGDLCKESPKHKKALEIIHDVLPDNTIISSDASQICYTGLYHYPMKHPNLFHFPNGYAAMGFGMPVAIGMKVGAGDRPVACITGDGSFQMTIEELAAAVEQNLSIPIVVWSNGGYQEIREYMDSKGLPTIGCNIYNPDFTKIAEAFGARGFHPQSGDELRAALETALVSEGPTIIEIDETDVWLQ</sequence>
<dbReference type="EMBL" id="CP123586">
    <property type="protein sequence ID" value="WZK91328.1"/>
    <property type="molecule type" value="Genomic_DNA"/>
</dbReference>
<feature type="domain" description="Thiamine pyrophosphate enzyme TPP-binding" evidence="5">
    <location>
        <begin position="395"/>
        <end position="535"/>
    </location>
</feature>
<dbReference type="RefSeq" id="WP_406651317.1">
    <property type="nucleotide sequence ID" value="NZ_CP123586.1"/>
</dbReference>
<dbReference type="InterPro" id="IPR012000">
    <property type="entry name" value="Thiamin_PyroP_enz_cen_dom"/>
</dbReference>
<dbReference type="NCBIfam" id="NF005712">
    <property type="entry name" value="PRK07524.1"/>
    <property type="match status" value="1"/>
</dbReference>
<dbReference type="SUPFAM" id="SSF52518">
    <property type="entry name" value="Thiamin diphosphate-binding fold (THDP-binding)"/>
    <property type="match status" value="2"/>
</dbReference>
<evidence type="ECO:0000259" key="5">
    <source>
        <dbReference type="Pfam" id="PF02775"/>
    </source>
</evidence>
<dbReference type="Gene3D" id="3.40.50.970">
    <property type="match status" value="2"/>
</dbReference>
<dbReference type="CDD" id="cd07035">
    <property type="entry name" value="TPP_PYR_POX_like"/>
    <property type="match status" value="1"/>
</dbReference>
<evidence type="ECO:0000259" key="6">
    <source>
        <dbReference type="Pfam" id="PF02776"/>
    </source>
</evidence>
<proteinExistence type="inferred from homology"/>
<dbReference type="Pfam" id="PF02776">
    <property type="entry name" value="TPP_enzyme_N"/>
    <property type="match status" value="1"/>
</dbReference>
<dbReference type="EC" id="4.1.1.75" evidence="7"/>
<dbReference type="Pfam" id="PF02775">
    <property type="entry name" value="TPP_enzyme_C"/>
    <property type="match status" value="1"/>
</dbReference>
<feature type="domain" description="Thiamine pyrophosphate enzyme central" evidence="4">
    <location>
        <begin position="203"/>
        <end position="331"/>
    </location>
</feature>
<dbReference type="InterPro" id="IPR029035">
    <property type="entry name" value="DHS-like_NAD/FAD-binding_dom"/>
</dbReference>
<dbReference type="InterPro" id="IPR012001">
    <property type="entry name" value="Thiamin_PyroP_enz_TPP-bd_dom"/>
</dbReference>
<feature type="domain" description="Thiamine pyrophosphate enzyme N-terminal TPP-binding" evidence="6">
    <location>
        <begin position="12"/>
        <end position="119"/>
    </location>
</feature>
<dbReference type="CDD" id="cd00568">
    <property type="entry name" value="TPP_enzymes"/>
    <property type="match status" value="1"/>
</dbReference>
<dbReference type="GO" id="GO:0047435">
    <property type="term" value="F:5-guanidino-2-oxopentanoate decarboxylase activity"/>
    <property type="evidence" value="ECO:0007669"/>
    <property type="project" value="UniProtKB-EC"/>
</dbReference>
<evidence type="ECO:0000256" key="2">
    <source>
        <dbReference type="ARBA" id="ARBA00023052"/>
    </source>
</evidence>
<dbReference type="SUPFAM" id="SSF52467">
    <property type="entry name" value="DHS-like NAD/FAD-binding domain"/>
    <property type="match status" value="1"/>
</dbReference>
<dbReference type="PANTHER" id="PTHR18968">
    <property type="entry name" value="THIAMINE PYROPHOSPHATE ENZYMES"/>
    <property type="match status" value="1"/>
</dbReference>
<accession>A0ABZ2XZ00</accession>
<evidence type="ECO:0000256" key="3">
    <source>
        <dbReference type="RuleBase" id="RU362132"/>
    </source>
</evidence>
<dbReference type="Proteomes" id="UP001623232">
    <property type="component" value="Plasmid unnamed2"/>
</dbReference>
<dbReference type="InterPro" id="IPR011766">
    <property type="entry name" value="TPP_enzyme_TPP-bd"/>
</dbReference>
<keyword evidence="7" id="KW-0614">Plasmid</keyword>
<organism evidence="7 8">
    <name type="scientific">Aliisedimentitalea scapharcae</name>
    <dbReference type="NCBI Taxonomy" id="1524259"/>
    <lineage>
        <taxon>Bacteria</taxon>
        <taxon>Pseudomonadati</taxon>
        <taxon>Pseudomonadota</taxon>
        <taxon>Alphaproteobacteria</taxon>
        <taxon>Rhodobacterales</taxon>
        <taxon>Roseobacteraceae</taxon>
        <taxon>Aliisedimentitalea</taxon>
    </lineage>
</organism>
<keyword evidence="7" id="KW-0456">Lyase</keyword>
<dbReference type="Pfam" id="PF00205">
    <property type="entry name" value="TPP_enzyme_M"/>
    <property type="match status" value="1"/>
</dbReference>
<dbReference type="Gene3D" id="3.40.50.1220">
    <property type="entry name" value="TPP-binding domain"/>
    <property type="match status" value="1"/>
</dbReference>
<reference evidence="7 8" key="1">
    <citation type="submission" date="2023-04" db="EMBL/GenBank/DDBJ databases">
        <title>Complete genome sequence of Alisedimentitalea scapharcae.</title>
        <authorList>
            <person name="Rong J.-C."/>
            <person name="Yi M.-L."/>
            <person name="Zhao Q."/>
        </authorList>
    </citation>
    <scope>NUCLEOTIDE SEQUENCE [LARGE SCALE GENOMIC DNA]</scope>
    <source>
        <strain evidence="7 8">KCTC 42119</strain>
        <plasmid evidence="7 8">unnamed2</plasmid>
    </source>
</reference>
<keyword evidence="8" id="KW-1185">Reference proteome</keyword>
<gene>
    <name evidence="7" type="ORF">QEZ52_22265</name>
</gene>
<geneLocation type="plasmid" evidence="7 8">
    <name>unnamed2</name>
</geneLocation>
<dbReference type="PANTHER" id="PTHR18968:SF13">
    <property type="entry name" value="ACETOLACTATE SYNTHASE CATALYTIC SUBUNIT, MITOCHONDRIAL"/>
    <property type="match status" value="1"/>
</dbReference>
<keyword evidence="2 3" id="KW-0786">Thiamine pyrophosphate</keyword>
<evidence type="ECO:0000259" key="4">
    <source>
        <dbReference type="Pfam" id="PF00205"/>
    </source>
</evidence>